<dbReference type="GO" id="GO:0016987">
    <property type="term" value="F:sigma factor activity"/>
    <property type="evidence" value="ECO:0007669"/>
    <property type="project" value="UniProtKB-KW"/>
</dbReference>
<feature type="domain" description="RNA polymerase sigma-70 region 2" evidence="5">
    <location>
        <begin position="54"/>
        <end position="118"/>
    </location>
</feature>
<protein>
    <submittedName>
        <fullName evidence="7">RNA polymerase sigma-70 factor, ECF subfamily</fullName>
    </submittedName>
</protein>
<proteinExistence type="inferred from homology"/>
<dbReference type="NCBIfam" id="TIGR02985">
    <property type="entry name" value="Sig70_bacteroi1"/>
    <property type="match status" value="1"/>
</dbReference>
<evidence type="ECO:0000259" key="6">
    <source>
        <dbReference type="Pfam" id="PF08281"/>
    </source>
</evidence>
<evidence type="ECO:0000259" key="5">
    <source>
        <dbReference type="Pfam" id="PF04542"/>
    </source>
</evidence>
<organism evidence="7 8">
    <name type="scientific">Flagellimonas pacifica</name>
    <dbReference type="NCBI Taxonomy" id="1247520"/>
    <lineage>
        <taxon>Bacteria</taxon>
        <taxon>Pseudomonadati</taxon>
        <taxon>Bacteroidota</taxon>
        <taxon>Flavobacteriia</taxon>
        <taxon>Flavobacteriales</taxon>
        <taxon>Flavobacteriaceae</taxon>
        <taxon>Flagellimonas</taxon>
    </lineage>
</organism>
<dbReference type="GO" id="GO:0006352">
    <property type="term" value="P:DNA-templated transcription initiation"/>
    <property type="evidence" value="ECO:0007669"/>
    <property type="project" value="InterPro"/>
</dbReference>
<dbReference type="InterPro" id="IPR014327">
    <property type="entry name" value="RNA_pol_sigma70_bacteroid"/>
</dbReference>
<dbReference type="Gene3D" id="1.10.1740.10">
    <property type="match status" value="1"/>
</dbReference>
<dbReference type="InterPro" id="IPR013249">
    <property type="entry name" value="RNA_pol_sigma70_r4_t2"/>
</dbReference>
<evidence type="ECO:0000256" key="3">
    <source>
        <dbReference type="ARBA" id="ARBA00023082"/>
    </source>
</evidence>
<sequence length="209" mass="24698">MLRRVNSFVPLFFLINIYDIVKTLLIEYMNLKYGDDYDLIFGLNKGDRRAFEVLVDKYYNILYLYALNLTREKSVSEDILQEVFLNLWARKGILNINTSLKSFLYKSIYHEFINQHRIKAKEMNYLDTLSTNTLDAFFQEDTTQLESAIEKMKKEIEILPKKCKEVFILSKKEGLTNQEISQYLKISVKTVEGHISNAFKTLKEHLKKP</sequence>
<keyword evidence="3" id="KW-0731">Sigma factor</keyword>
<dbReference type="GO" id="GO:0003677">
    <property type="term" value="F:DNA binding"/>
    <property type="evidence" value="ECO:0007669"/>
    <property type="project" value="InterPro"/>
</dbReference>
<dbReference type="Pfam" id="PF04542">
    <property type="entry name" value="Sigma70_r2"/>
    <property type="match status" value="1"/>
</dbReference>
<feature type="domain" description="RNA polymerase sigma factor 70 region 4 type 2" evidence="6">
    <location>
        <begin position="153"/>
        <end position="202"/>
    </location>
</feature>
<reference evidence="8" key="1">
    <citation type="submission" date="2017-09" db="EMBL/GenBank/DDBJ databases">
        <authorList>
            <person name="Varghese N."/>
            <person name="Submissions S."/>
        </authorList>
    </citation>
    <scope>NUCLEOTIDE SEQUENCE [LARGE SCALE GENOMIC DNA]</scope>
    <source>
        <strain evidence="8">DSM 25885</strain>
    </source>
</reference>
<dbReference type="PRINTS" id="PR00038">
    <property type="entry name" value="HTHLUXR"/>
</dbReference>
<dbReference type="SUPFAM" id="SSF88659">
    <property type="entry name" value="Sigma3 and sigma4 domains of RNA polymerase sigma factors"/>
    <property type="match status" value="1"/>
</dbReference>
<dbReference type="PANTHER" id="PTHR43133:SF46">
    <property type="entry name" value="RNA POLYMERASE SIGMA-70 FACTOR ECF SUBFAMILY"/>
    <property type="match status" value="1"/>
</dbReference>
<keyword evidence="8" id="KW-1185">Reference proteome</keyword>
<comment type="similarity">
    <text evidence="1">Belongs to the sigma-70 factor family. ECF subfamily.</text>
</comment>
<name>A0A285MXD6_9FLAO</name>
<keyword evidence="4" id="KW-0804">Transcription</keyword>
<dbReference type="InterPro" id="IPR013324">
    <property type="entry name" value="RNA_pol_sigma_r3/r4-like"/>
</dbReference>
<evidence type="ECO:0000256" key="2">
    <source>
        <dbReference type="ARBA" id="ARBA00023015"/>
    </source>
</evidence>
<gene>
    <name evidence="7" type="ORF">SAMN06265377_3181</name>
</gene>
<evidence type="ECO:0000313" key="7">
    <source>
        <dbReference type="EMBL" id="SNZ01343.1"/>
    </source>
</evidence>
<dbReference type="InterPro" id="IPR007627">
    <property type="entry name" value="RNA_pol_sigma70_r2"/>
</dbReference>
<evidence type="ECO:0000256" key="1">
    <source>
        <dbReference type="ARBA" id="ARBA00010641"/>
    </source>
</evidence>
<dbReference type="InterPro" id="IPR036388">
    <property type="entry name" value="WH-like_DNA-bd_sf"/>
</dbReference>
<dbReference type="InterPro" id="IPR000792">
    <property type="entry name" value="Tscrpt_reg_LuxR_C"/>
</dbReference>
<keyword evidence="2" id="KW-0805">Transcription regulation</keyword>
<dbReference type="Proteomes" id="UP000219048">
    <property type="component" value="Unassembled WGS sequence"/>
</dbReference>
<dbReference type="EMBL" id="OBEH01000005">
    <property type="protein sequence ID" value="SNZ01343.1"/>
    <property type="molecule type" value="Genomic_DNA"/>
</dbReference>
<dbReference type="Gene3D" id="1.10.10.10">
    <property type="entry name" value="Winged helix-like DNA-binding domain superfamily/Winged helix DNA-binding domain"/>
    <property type="match status" value="1"/>
</dbReference>
<accession>A0A285MXD6</accession>
<dbReference type="Pfam" id="PF08281">
    <property type="entry name" value="Sigma70_r4_2"/>
    <property type="match status" value="1"/>
</dbReference>
<dbReference type="NCBIfam" id="TIGR02937">
    <property type="entry name" value="sigma70-ECF"/>
    <property type="match status" value="1"/>
</dbReference>
<dbReference type="InterPro" id="IPR013325">
    <property type="entry name" value="RNA_pol_sigma_r2"/>
</dbReference>
<dbReference type="InterPro" id="IPR014284">
    <property type="entry name" value="RNA_pol_sigma-70_dom"/>
</dbReference>
<dbReference type="OrthoDB" id="1100095at2"/>
<dbReference type="AlphaFoldDB" id="A0A285MXD6"/>
<dbReference type="PANTHER" id="PTHR43133">
    <property type="entry name" value="RNA POLYMERASE ECF-TYPE SIGMA FACTO"/>
    <property type="match status" value="1"/>
</dbReference>
<dbReference type="InterPro" id="IPR039425">
    <property type="entry name" value="RNA_pol_sigma-70-like"/>
</dbReference>
<dbReference type="SUPFAM" id="SSF88946">
    <property type="entry name" value="Sigma2 domain of RNA polymerase sigma factors"/>
    <property type="match status" value="1"/>
</dbReference>
<evidence type="ECO:0000313" key="8">
    <source>
        <dbReference type="Proteomes" id="UP000219048"/>
    </source>
</evidence>
<evidence type="ECO:0000256" key="4">
    <source>
        <dbReference type="ARBA" id="ARBA00023163"/>
    </source>
</evidence>